<evidence type="ECO:0000313" key="2">
    <source>
        <dbReference type="EMBL" id="KAJ1194506.1"/>
    </source>
</evidence>
<dbReference type="Proteomes" id="UP001066276">
    <property type="component" value="Chromosome 2_2"/>
</dbReference>
<accession>A0AAV7V124</accession>
<dbReference type="AlphaFoldDB" id="A0AAV7V124"/>
<name>A0AAV7V124_PLEWA</name>
<protein>
    <submittedName>
        <fullName evidence="2">Uncharacterized protein</fullName>
    </submittedName>
</protein>
<comment type="caution">
    <text evidence="2">The sequence shown here is derived from an EMBL/GenBank/DDBJ whole genome shotgun (WGS) entry which is preliminary data.</text>
</comment>
<sequence length="103" mass="11860">MPIESAKAMWKGTPDTGKLSRKREDLRSMWKVSSECTEGDVAEEEEEPGGVCDCDEHGEFQWLRPVVPPPSEEPTYSERDRRPGRYHLRLNPAPSQRLRDFVC</sequence>
<proteinExistence type="predicted"/>
<feature type="region of interest" description="Disordered" evidence="1">
    <location>
        <begin position="64"/>
        <end position="103"/>
    </location>
</feature>
<keyword evidence="3" id="KW-1185">Reference proteome</keyword>
<feature type="region of interest" description="Disordered" evidence="1">
    <location>
        <begin position="1"/>
        <end position="25"/>
    </location>
</feature>
<reference evidence="2" key="1">
    <citation type="journal article" date="2022" name="bioRxiv">
        <title>Sequencing and chromosome-scale assembly of the giantPleurodeles waltlgenome.</title>
        <authorList>
            <person name="Brown T."/>
            <person name="Elewa A."/>
            <person name="Iarovenko S."/>
            <person name="Subramanian E."/>
            <person name="Araus A.J."/>
            <person name="Petzold A."/>
            <person name="Susuki M."/>
            <person name="Suzuki K.-i.T."/>
            <person name="Hayashi T."/>
            <person name="Toyoda A."/>
            <person name="Oliveira C."/>
            <person name="Osipova E."/>
            <person name="Leigh N.D."/>
            <person name="Simon A."/>
            <person name="Yun M.H."/>
        </authorList>
    </citation>
    <scope>NUCLEOTIDE SEQUENCE</scope>
    <source>
        <strain evidence="2">20211129_DDA</strain>
        <tissue evidence="2">Liver</tissue>
    </source>
</reference>
<evidence type="ECO:0000313" key="3">
    <source>
        <dbReference type="Proteomes" id="UP001066276"/>
    </source>
</evidence>
<evidence type="ECO:0000256" key="1">
    <source>
        <dbReference type="SAM" id="MobiDB-lite"/>
    </source>
</evidence>
<dbReference type="EMBL" id="JANPWB010000004">
    <property type="protein sequence ID" value="KAJ1194506.1"/>
    <property type="molecule type" value="Genomic_DNA"/>
</dbReference>
<gene>
    <name evidence="2" type="ORF">NDU88_003794</name>
</gene>
<organism evidence="2 3">
    <name type="scientific">Pleurodeles waltl</name>
    <name type="common">Iberian ribbed newt</name>
    <dbReference type="NCBI Taxonomy" id="8319"/>
    <lineage>
        <taxon>Eukaryota</taxon>
        <taxon>Metazoa</taxon>
        <taxon>Chordata</taxon>
        <taxon>Craniata</taxon>
        <taxon>Vertebrata</taxon>
        <taxon>Euteleostomi</taxon>
        <taxon>Amphibia</taxon>
        <taxon>Batrachia</taxon>
        <taxon>Caudata</taxon>
        <taxon>Salamandroidea</taxon>
        <taxon>Salamandridae</taxon>
        <taxon>Pleurodelinae</taxon>
        <taxon>Pleurodeles</taxon>
    </lineage>
</organism>